<dbReference type="PANTHER" id="PTHR33698">
    <property type="entry name" value="NUCLEAR TRANSPORT FACTOR 2 (NTF2)-LIKE PROTEIN"/>
    <property type="match status" value="1"/>
</dbReference>
<protein>
    <recommendedName>
        <fullName evidence="1">SnoaL-like domain-containing protein</fullName>
    </recommendedName>
</protein>
<organism evidence="2 3">
    <name type="scientific">Vigna mungo</name>
    <name type="common">Black gram</name>
    <name type="synonym">Phaseolus mungo</name>
    <dbReference type="NCBI Taxonomy" id="3915"/>
    <lineage>
        <taxon>Eukaryota</taxon>
        <taxon>Viridiplantae</taxon>
        <taxon>Streptophyta</taxon>
        <taxon>Embryophyta</taxon>
        <taxon>Tracheophyta</taxon>
        <taxon>Spermatophyta</taxon>
        <taxon>Magnoliopsida</taxon>
        <taxon>eudicotyledons</taxon>
        <taxon>Gunneridae</taxon>
        <taxon>Pentapetalae</taxon>
        <taxon>rosids</taxon>
        <taxon>fabids</taxon>
        <taxon>Fabales</taxon>
        <taxon>Fabaceae</taxon>
        <taxon>Papilionoideae</taxon>
        <taxon>50 kb inversion clade</taxon>
        <taxon>NPAAA clade</taxon>
        <taxon>indigoferoid/millettioid clade</taxon>
        <taxon>Phaseoleae</taxon>
        <taxon>Vigna</taxon>
    </lineage>
</organism>
<proteinExistence type="predicted"/>
<dbReference type="Gene3D" id="3.10.450.50">
    <property type="match status" value="1"/>
</dbReference>
<dbReference type="AlphaFoldDB" id="A0AAQ3NJF9"/>
<dbReference type="InterPro" id="IPR037401">
    <property type="entry name" value="SnoaL-like"/>
</dbReference>
<feature type="domain" description="SnoaL-like" evidence="1">
    <location>
        <begin position="228"/>
        <end position="306"/>
    </location>
</feature>
<evidence type="ECO:0000313" key="2">
    <source>
        <dbReference type="EMBL" id="WVZ09958.1"/>
    </source>
</evidence>
<evidence type="ECO:0000259" key="1">
    <source>
        <dbReference type="Pfam" id="PF12680"/>
    </source>
</evidence>
<name>A0AAQ3NJF9_VIGMU</name>
<evidence type="ECO:0000313" key="3">
    <source>
        <dbReference type="Proteomes" id="UP001374535"/>
    </source>
</evidence>
<accession>A0AAQ3NJF9</accession>
<dbReference type="Pfam" id="PF12680">
    <property type="entry name" value="SnoaL_2"/>
    <property type="match status" value="1"/>
</dbReference>
<keyword evidence="3" id="KW-1185">Reference proteome</keyword>
<gene>
    <name evidence="2" type="ORF">V8G54_014488</name>
</gene>
<reference evidence="2 3" key="1">
    <citation type="journal article" date="2023" name="Life. Sci Alliance">
        <title>Evolutionary insights into 3D genome organization and epigenetic landscape of Vigna mungo.</title>
        <authorList>
            <person name="Junaid A."/>
            <person name="Singh B."/>
            <person name="Bhatia S."/>
        </authorList>
    </citation>
    <scope>NUCLEOTIDE SEQUENCE [LARGE SCALE GENOMIC DNA]</scope>
    <source>
        <strain evidence="2">Urdbean</strain>
    </source>
</reference>
<dbReference type="PANTHER" id="PTHR33698:SF1">
    <property type="entry name" value="NUCLEAR TRANSPORT FACTOR 2 (NTF2) FAMILY PROTEIN"/>
    <property type="match status" value="1"/>
</dbReference>
<dbReference type="SUPFAM" id="SSF54427">
    <property type="entry name" value="NTF2-like"/>
    <property type="match status" value="1"/>
</dbReference>
<dbReference type="Proteomes" id="UP001374535">
    <property type="component" value="Chromosome 5"/>
</dbReference>
<sequence>MQINIGKEGEAALSRWWELGSMPAILCYSIRFLSSQRMTTSAFKDIGLLFLSAFTSRSDEHVRIRMLTFGHQFKSMLHFFVAVSDSAARPAGCVYVYSVSYSKTNEASKQTTTDSLIEAGENSLFFSSSKSHRQKILVSVSCHCSSMVIFGTSCHWLGIDSNITKRLDIRFPSSRTKCSLYSDKIEIKRHTINNNVMGKYWGRNRILAMASKRDPNSQQNSLSSAETVDQYFTSINGKDLRQLDECISEDACFEDYAFTKPFQGKKEVMRFLQQLTECMGRNVKFRVKHIYEGDDLTAAANWHMGHISFQNGKRNRSHSQEVAPSSS</sequence>
<dbReference type="CDD" id="cd00531">
    <property type="entry name" value="NTF2_like"/>
    <property type="match status" value="1"/>
</dbReference>
<dbReference type="EMBL" id="CP144696">
    <property type="protein sequence ID" value="WVZ09958.1"/>
    <property type="molecule type" value="Genomic_DNA"/>
</dbReference>
<dbReference type="InterPro" id="IPR032710">
    <property type="entry name" value="NTF2-like_dom_sf"/>
</dbReference>